<organism evidence="1">
    <name type="scientific">uncultured Caudovirales phage</name>
    <dbReference type="NCBI Taxonomy" id="2100421"/>
    <lineage>
        <taxon>Viruses</taxon>
        <taxon>Duplodnaviria</taxon>
        <taxon>Heunggongvirae</taxon>
        <taxon>Uroviricota</taxon>
        <taxon>Caudoviricetes</taxon>
        <taxon>Peduoviridae</taxon>
        <taxon>Maltschvirus</taxon>
        <taxon>Maltschvirus maltsch</taxon>
    </lineage>
</organism>
<protein>
    <submittedName>
        <fullName evidence="1">Uncharacterized protein</fullName>
    </submittedName>
</protein>
<gene>
    <name evidence="1" type="ORF">UFOVP411_27</name>
</gene>
<reference evidence="1" key="1">
    <citation type="submission" date="2020-04" db="EMBL/GenBank/DDBJ databases">
        <authorList>
            <person name="Chiriac C."/>
            <person name="Salcher M."/>
            <person name="Ghai R."/>
            <person name="Kavagutti S V."/>
        </authorList>
    </citation>
    <scope>NUCLEOTIDE SEQUENCE</scope>
</reference>
<accession>A0A6J5M492</accession>
<name>A0A6J5M492_9CAUD</name>
<proteinExistence type="predicted"/>
<sequence length="84" mass="9502">MNRRALFQARVQQCRGILESFVASGGWLPAHGSGWRVALVGHQRHLWAPMQFVLDTTDFEAVVIRDGRIVPSLRARIESNYRAA</sequence>
<dbReference type="EMBL" id="LR796385">
    <property type="protein sequence ID" value="CAB4141042.1"/>
    <property type="molecule type" value="Genomic_DNA"/>
</dbReference>
<evidence type="ECO:0000313" key="1">
    <source>
        <dbReference type="EMBL" id="CAB4141042.1"/>
    </source>
</evidence>